<dbReference type="VEuPathDB" id="FungiDB:MAN_10014"/>
<dbReference type="EMBL" id="AZNF01000020">
    <property type="protein sequence ID" value="KID60197.1"/>
    <property type="molecule type" value="Genomic_DNA"/>
</dbReference>
<accession>A0A0B4EWW3</accession>
<evidence type="ECO:0000313" key="4">
    <source>
        <dbReference type="Proteomes" id="UP000031186"/>
    </source>
</evidence>
<feature type="region of interest" description="Disordered" evidence="1">
    <location>
        <begin position="74"/>
        <end position="254"/>
    </location>
</feature>
<sequence length="254" mass="27957">MTTMTPQKNSLRPCHQGIALVNNVLTCLHKKPMVRRTNRKNGEGFWACEKPRGKDSCEQYLYFNEERKVREKLPHALQTPSTQPRITQYYSPTPSTGGRPQSRAKADGQDEETGPTRRAITPTPTARTTPAVGSETAMTSVSTRRGIPERKRPISPDASENPPSKKHRSGPQSGQDPTARILFPSAPHNQAAADRSHTRASTCAQPNENEPPSNLGGGKLSERHVSSQTSDGSFRDSPRRIPRVPLGHADTNRV</sequence>
<evidence type="ECO:0000313" key="3">
    <source>
        <dbReference type="EMBL" id="KID60251.1"/>
    </source>
</evidence>
<gene>
    <name evidence="2" type="ORF">MAN_10014</name>
    <name evidence="3" type="ORF">MAN_10068</name>
</gene>
<feature type="compositionally biased region" description="Polar residues" evidence="1">
    <location>
        <begin position="78"/>
        <end position="99"/>
    </location>
</feature>
<keyword evidence="4" id="KW-1185">Reference proteome</keyword>
<dbReference type="EMBL" id="AZNF01000020">
    <property type="protein sequence ID" value="KID60251.1"/>
    <property type="molecule type" value="Genomic_DNA"/>
</dbReference>
<feature type="compositionally biased region" description="Polar residues" evidence="1">
    <location>
        <begin position="199"/>
        <end position="212"/>
    </location>
</feature>
<organism evidence="2 4">
    <name type="scientific">Metarhizium anisopliae (strain ARSEF 549)</name>
    <dbReference type="NCBI Taxonomy" id="3151832"/>
    <lineage>
        <taxon>Eukaryota</taxon>
        <taxon>Fungi</taxon>
        <taxon>Dikarya</taxon>
        <taxon>Ascomycota</taxon>
        <taxon>Pezizomycotina</taxon>
        <taxon>Sordariomycetes</taxon>
        <taxon>Hypocreomycetidae</taxon>
        <taxon>Hypocreales</taxon>
        <taxon>Clavicipitaceae</taxon>
        <taxon>Metarhizium</taxon>
    </lineage>
</organism>
<dbReference type="AlphaFoldDB" id="A0A0B4EWW3"/>
<feature type="compositionally biased region" description="Low complexity" evidence="1">
    <location>
        <begin position="116"/>
        <end position="131"/>
    </location>
</feature>
<protein>
    <submittedName>
        <fullName evidence="2">Uncharacterized protein</fullName>
    </submittedName>
</protein>
<name>A0A0B4EWW3_METAF</name>
<dbReference type="VEuPathDB" id="FungiDB:MAN_10068"/>
<dbReference type="Proteomes" id="UP000031186">
    <property type="component" value="Unassembled WGS sequence"/>
</dbReference>
<dbReference type="HOGENOM" id="CLU_1250938_0_0_1"/>
<proteinExistence type="predicted"/>
<evidence type="ECO:0000313" key="2">
    <source>
        <dbReference type="EMBL" id="KID60197.1"/>
    </source>
</evidence>
<comment type="caution">
    <text evidence="2">The sequence shown here is derived from an EMBL/GenBank/DDBJ whole genome shotgun (WGS) entry which is preliminary data.</text>
</comment>
<feature type="non-terminal residue" evidence="2">
    <location>
        <position position="1"/>
    </location>
</feature>
<evidence type="ECO:0000256" key="1">
    <source>
        <dbReference type="SAM" id="MobiDB-lite"/>
    </source>
</evidence>
<reference evidence="2 4" key="1">
    <citation type="journal article" date="2014" name="Proc. Natl. Acad. Sci. U.S.A.">
        <title>Trajectory and genomic determinants of fungal-pathogen speciation and host adaptation.</title>
        <authorList>
            <person name="Hu X."/>
            <person name="Xiao G."/>
            <person name="Zheng P."/>
            <person name="Shang Y."/>
            <person name="Su Y."/>
            <person name="Zhang X."/>
            <person name="Liu X."/>
            <person name="Zhan S."/>
            <person name="St Leger R.J."/>
            <person name="Wang C."/>
        </authorList>
    </citation>
    <scope>NUCLEOTIDE SEQUENCE [LARGE SCALE GENOMIC DNA]</scope>
    <source>
        <strain evidence="2 4">ARSEF 549</strain>
    </source>
</reference>